<organism evidence="1 2">
    <name type="scientific">Aspergillus ellipticus CBS 707.79</name>
    <dbReference type="NCBI Taxonomy" id="1448320"/>
    <lineage>
        <taxon>Eukaryota</taxon>
        <taxon>Fungi</taxon>
        <taxon>Dikarya</taxon>
        <taxon>Ascomycota</taxon>
        <taxon>Pezizomycotina</taxon>
        <taxon>Eurotiomycetes</taxon>
        <taxon>Eurotiomycetidae</taxon>
        <taxon>Eurotiales</taxon>
        <taxon>Aspergillaceae</taxon>
        <taxon>Aspergillus</taxon>
        <taxon>Aspergillus subgen. Circumdati</taxon>
    </lineage>
</organism>
<dbReference type="EMBL" id="KZ825969">
    <property type="protein sequence ID" value="PYH90758.1"/>
    <property type="molecule type" value="Genomic_DNA"/>
</dbReference>
<dbReference type="AlphaFoldDB" id="A0A319DRL5"/>
<proteinExistence type="predicted"/>
<sequence>MCHNIHLFSPSTSRAIFEQAIGRLVRVGQTHTVRVYEYRIPGTFNIYLADRNMQKAIPGLIVMICTGLAPVLRNDGFSVEGWVIRDGNMVFLQPGETV</sequence>
<reference evidence="1 2" key="1">
    <citation type="submission" date="2018-02" db="EMBL/GenBank/DDBJ databases">
        <title>The genomes of Aspergillus section Nigri reveals drivers in fungal speciation.</title>
        <authorList>
            <consortium name="DOE Joint Genome Institute"/>
            <person name="Vesth T.C."/>
            <person name="Nybo J."/>
            <person name="Theobald S."/>
            <person name="Brandl J."/>
            <person name="Frisvad J.C."/>
            <person name="Nielsen K.F."/>
            <person name="Lyhne E.K."/>
            <person name="Kogle M.E."/>
            <person name="Kuo A."/>
            <person name="Riley R."/>
            <person name="Clum A."/>
            <person name="Nolan M."/>
            <person name="Lipzen A."/>
            <person name="Salamov A."/>
            <person name="Henrissat B."/>
            <person name="Wiebenga A."/>
            <person name="De vries R.P."/>
            <person name="Grigoriev I.V."/>
            <person name="Mortensen U.H."/>
            <person name="Andersen M.R."/>
            <person name="Baker S.E."/>
        </authorList>
    </citation>
    <scope>NUCLEOTIDE SEQUENCE [LARGE SCALE GENOMIC DNA]</scope>
    <source>
        <strain evidence="1 2">CBS 707.79</strain>
    </source>
</reference>
<gene>
    <name evidence="1" type="ORF">BO71DRAFT_333775</name>
</gene>
<name>A0A319DRL5_9EURO</name>
<evidence type="ECO:0000313" key="2">
    <source>
        <dbReference type="Proteomes" id="UP000247810"/>
    </source>
</evidence>
<dbReference type="Gene3D" id="3.40.50.300">
    <property type="entry name" value="P-loop containing nucleotide triphosphate hydrolases"/>
    <property type="match status" value="1"/>
</dbReference>
<accession>A0A319DRL5</accession>
<dbReference type="InterPro" id="IPR027417">
    <property type="entry name" value="P-loop_NTPase"/>
</dbReference>
<dbReference type="STRING" id="1448320.A0A319DRL5"/>
<protein>
    <recommendedName>
        <fullName evidence="3">Helicase C-terminal domain-containing protein</fullName>
    </recommendedName>
</protein>
<evidence type="ECO:0000313" key="1">
    <source>
        <dbReference type="EMBL" id="PYH90758.1"/>
    </source>
</evidence>
<dbReference type="Proteomes" id="UP000247810">
    <property type="component" value="Unassembled WGS sequence"/>
</dbReference>
<dbReference type="VEuPathDB" id="FungiDB:BO71DRAFT_333775"/>
<evidence type="ECO:0008006" key="3">
    <source>
        <dbReference type="Google" id="ProtNLM"/>
    </source>
</evidence>
<dbReference type="OrthoDB" id="4500730at2759"/>
<keyword evidence="2" id="KW-1185">Reference proteome</keyword>
<dbReference type="SUPFAM" id="SSF52540">
    <property type="entry name" value="P-loop containing nucleoside triphosphate hydrolases"/>
    <property type="match status" value="1"/>
</dbReference>